<evidence type="ECO:0000313" key="3">
    <source>
        <dbReference type="Proteomes" id="UP000481109"/>
    </source>
</evidence>
<reference evidence="2 3" key="1">
    <citation type="submission" date="2020-02" db="EMBL/GenBank/DDBJ databases">
        <title>Whole-genome analyses of novel actinobacteria.</title>
        <authorList>
            <person name="Sahin N."/>
            <person name="Tokatli A."/>
        </authorList>
    </citation>
    <scope>NUCLEOTIDE SEQUENCE [LARGE SCALE GENOMIC DNA]</scope>
    <source>
        <strain evidence="2 3">YC504</strain>
    </source>
</reference>
<evidence type="ECO:0000313" key="2">
    <source>
        <dbReference type="EMBL" id="NGO75780.1"/>
    </source>
</evidence>
<dbReference type="AlphaFoldDB" id="A0A6G4XG07"/>
<organism evidence="2 3">
    <name type="scientific">Streptomyces mesophilus</name>
    <dbReference type="NCBI Taxonomy" id="1775132"/>
    <lineage>
        <taxon>Bacteria</taxon>
        <taxon>Bacillati</taxon>
        <taxon>Actinomycetota</taxon>
        <taxon>Actinomycetes</taxon>
        <taxon>Kitasatosporales</taxon>
        <taxon>Streptomycetaceae</taxon>
        <taxon>Streptomyces</taxon>
    </lineage>
</organism>
<dbReference type="Proteomes" id="UP000481109">
    <property type="component" value="Unassembled WGS sequence"/>
</dbReference>
<feature type="region of interest" description="Disordered" evidence="1">
    <location>
        <begin position="1"/>
        <end position="29"/>
    </location>
</feature>
<dbReference type="EMBL" id="JAAKZW010000020">
    <property type="protein sequence ID" value="NGO75780.1"/>
    <property type="molecule type" value="Genomic_DNA"/>
</dbReference>
<gene>
    <name evidence="2" type="ORF">G6045_08850</name>
</gene>
<sequence>MVTSAPAHAYAPCGKKAPDKDSSSWRATADGVNMRSGSSTGCSINGYAGSTDKMDYHCQTEGAWSGGSAMMWTYARNVRTGVEGWMRTDTLDDFGSQVDCGF</sequence>
<proteinExistence type="predicted"/>
<name>A0A6G4XG07_9ACTN</name>
<accession>A0A6G4XG07</accession>
<comment type="caution">
    <text evidence="2">The sequence shown here is derived from an EMBL/GenBank/DDBJ whole genome shotgun (WGS) entry which is preliminary data.</text>
</comment>
<evidence type="ECO:0000256" key="1">
    <source>
        <dbReference type="SAM" id="MobiDB-lite"/>
    </source>
</evidence>
<protein>
    <submittedName>
        <fullName evidence="2">SH3 domain-containing protein</fullName>
    </submittedName>
</protein>
<keyword evidence="3" id="KW-1185">Reference proteome</keyword>